<dbReference type="GO" id="GO:0042972">
    <property type="term" value="F:licheninase activity"/>
    <property type="evidence" value="ECO:0007669"/>
    <property type="project" value="UniProtKB-EC"/>
</dbReference>
<keyword evidence="5" id="KW-1185">Reference proteome</keyword>
<dbReference type="Proteomes" id="UP000319004">
    <property type="component" value="Chromosome"/>
</dbReference>
<dbReference type="OrthoDB" id="9809583at2"/>
<dbReference type="PANTHER" id="PTHR10963">
    <property type="entry name" value="GLYCOSYL HYDROLASE-RELATED"/>
    <property type="match status" value="1"/>
</dbReference>
<dbReference type="PROSITE" id="PS51257">
    <property type="entry name" value="PROKAR_LIPOPROTEIN"/>
    <property type="match status" value="1"/>
</dbReference>
<feature type="chain" id="PRO_5021711344" evidence="2">
    <location>
        <begin position="32"/>
        <end position="297"/>
    </location>
</feature>
<dbReference type="EMBL" id="CP037423">
    <property type="protein sequence ID" value="QDV47263.1"/>
    <property type="molecule type" value="Genomic_DNA"/>
</dbReference>
<dbReference type="CDD" id="cd08023">
    <property type="entry name" value="GH16_laminarinase_like"/>
    <property type="match status" value="1"/>
</dbReference>
<dbReference type="PROSITE" id="PS51762">
    <property type="entry name" value="GH16_2"/>
    <property type="match status" value="1"/>
</dbReference>
<evidence type="ECO:0000259" key="3">
    <source>
        <dbReference type="PROSITE" id="PS51762"/>
    </source>
</evidence>
<organism evidence="4 5">
    <name type="scientific">Stieleria neptunia</name>
    <dbReference type="NCBI Taxonomy" id="2527979"/>
    <lineage>
        <taxon>Bacteria</taxon>
        <taxon>Pseudomonadati</taxon>
        <taxon>Planctomycetota</taxon>
        <taxon>Planctomycetia</taxon>
        <taxon>Pirellulales</taxon>
        <taxon>Pirellulaceae</taxon>
        <taxon>Stieleria</taxon>
    </lineage>
</organism>
<keyword evidence="2" id="KW-0732">Signal</keyword>
<evidence type="ECO:0000256" key="2">
    <source>
        <dbReference type="SAM" id="SignalP"/>
    </source>
</evidence>
<dbReference type="PANTHER" id="PTHR10963:SF55">
    <property type="entry name" value="GLYCOSIDE HYDROLASE FAMILY 16 PROTEIN"/>
    <property type="match status" value="1"/>
</dbReference>
<name>A0A518I2C2_9BACT</name>
<dbReference type="Pfam" id="PF00722">
    <property type="entry name" value="Glyco_hydro_16"/>
    <property type="match status" value="1"/>
</dbReference>
<keyword evidence="4" id="KW-0378">Hydrolase</keyword>
<dbReference type="InterPro" id="IPR050546">
    <property type="entry name" value="Glycosyl_Hydrlase_16"/>
</dbReference>
<dbReference type="AlphaFoldDB" id="A0A518I2C2"/>
<evidence type="ECO:0000313" key="5">
    <source>
        <dbReference type="Proteomes" id="UP000319004"/>
    </source>
</evidence>
<gene>
    <name evidence="4" type="primary">bglA</name>
    <name evidence="4" type="ORF">Enr13x_71720</name>
</gene>
<dbReference type="InterPro" id="IPR000757">
    <property type="entry name" value="Beta-glucanase-like"/>
</dbReference>
<protein>
    <submittedName>
        <fullName evidence="4">Beta-glucanase</fullName>
        <ecNumber evidence="4">3.2.1.73</ecNumber>
    </submittedName>
</protein>
<proteinExistence type="inferred from homology"/>
<dbReference type="EC" id="3.2.1.73" evidence="4"/>
<keyword evidence="4" id="KW-0326">Glycosidase</keyword>
<feature type="domain" description="GH16" evidence="3">
    <location>
        <begin position="35"/>
        <end position="288"/>
    </location>
</feature>
<dbReference type="SUPFAM" id="SSF49899">
    <property type="entry name" value="Concanavalin A-like lectins/glucanases"/>
    <property type="match status" value="1"/>
</dbReference>
<comment type="similarity">
    <text evidence="1">Belongs to the glycosyl hydrolase 16 family.</text>
</comment>
<evidence type="ECO:0000256" key="1">
    <source>
        <dbReference type="ARBA" id="ARBA00006865"/>
    </source>
</evidence>
<sequence length="297" mass="33426" precursor="true">MNSRHRQPAVFRFCVGIGVFVASSAFFLASASCQESTANKVVWSEEFDGQAIDRNVWTYDVGGHGFGNGQLEFNTDRPENSYLRDGSLVIEARREAYGGNAFTSARMHTRGGFAFLYGDLEARIKVPDTADGIWPAFWMLGNNFPGTEWPKCGEADILEIGGKDAIAKGLQHRQINCALHFAGVGEQKTSLVEWYDAPQDLHLDYHLYKISWTPTHMKFFLDGKEFGSWDITSPEMKEYHQPFFPILNVAVGSWPHSYTGLDTPEKISAALPARMHVDWIRLSGHPNTKVYLRGQQR</sequence>
<reference evidence="4 5" key="1">
    <citation type="submission" date="2019-03" db="EMBL/GenBank/DDBJ databases">
        <title>Deep-cultivation of Planctomycetes and their phenomic and genomic characterization uncovers novel biology.</title>
        <authorList>
            <person name="Wiegand S."/>
            <person name="Jogler M."/>
            <person name="Boedeker C."/>
            <person name="Pinto D."/>
            <person name="Vollmers J."/>
            <person name="Rivas-Marin E."/>
            <person name="Kohn T."/>
            <person name="Peeters S.H."/>
            <person name="Heuer A."/>
            <person name="Rast P."/>
            <person name="Oberbeckmann S."/>
            <person name="Bunk B."/>
            <person name="Jeske O."/>
            <person name="Meyerdierks A."/>
            <person name="Storesund J.E."/>
            <person name="Kallscheuer N."/>
            <person name="Luecker S."/>
            <person name="Lage O.M."/>
            <person name="Pohl T."/>
            <person name="Merkel B.J."/>
            <person name="Hornburger P."/>
            <person name="Mueller R.-W."/>
            <person name="Bruemmer F."/>
            <person name="Labrenz M."/>
            <person name="Spormann A.M."/>
            <person name="Op den Camp H."/>
            <person name="Overmann J."/>
            <person name="Amann R."/>
            <person name="Jetten M.S.M."/>
            <person name="Mascher T."/>
            <person name="Medema M.H."/>
            <person name="Devos D.P."/>
            <person name="Kaster A.-K."/>
            <person name="Ovreas L."/>
            <person name="Rohde M."/>
            <person name="Galperin M.Y."/>
            <person name="Jogler C."/>
        </authorList>
    </citation>
    <scope>NUCLEOTIDE SEQUENCE [LARGE SCALE GENOMIC DNA]</scope>
    <source>
        <strain evidence="4 5">Enr13</strain>
    </source>
</reference>
<dbReference type="InterPro" id="IPR013320">
    <property type="entry name" value="ConA-like_dom_sf"/>
</dbReference>
<dbReference type="Gene3D" id="2.60.120.200">
    <property type="match status" value="1"/>
</dbReference>
<feature type="signal peptide" evidence="2">
    <location>
        <begin position="1"/>
        <end position="31"/>
    </location>
</feature>
<dbReference type="GO" id="GO:0005975">
    <property type="term" value="P:carbohydrate metabolic process"/>
    <property type="evidence" value="ECO:0007669"/>
    <property type="project" value="InterPro"/>
</dbReference>
<evidence type="ECO:0000313" key="4">
    <source>
        <dbReference type="EMBL" id="QDV47263.1"/>
    </source>
</evidence>
<dbReference type="KEGG" id="snep:Enr13x_71720"/>
<accession>A0A518I2C2</accession>